<evidence type="ECO:0000256" key="1">
    <source>
        <dbReference type="SAM" id="SignalP"/>
    </source>
</evidence>
<organism evidence="3 4">
    <name type="scientific">Hoeflea poritis</name>
    <dbReference type="NCBI Taxonomy" id="2993659"/>
    <lineage>
        <taxon>Bacteria</taxon>
        <taxon>Pseudomonadati</taxon>
        <taxon>Pseudomonadota</taxon>
        <taxon>Alphaproteobacteria</taxon>
        <taxon>Hyphomicrobiales</taxon>
        <taxon>Rhizobiaceae</taxon>
        <taxon>Hoeflea</taxon>
    </lineage>
</organism>
<feature type="domain" description="Sulfatase-modifying factor enzyme-like" evidence="2">
    <location>
        <begin position="38"/>
        <end position="286"/>
    </location>
</feature>
<keyword evidence="1" id="KW-0732">Signal</keyword>
<reference evidence="3" key="1">
    <citation type="submission" date="2022-11" db="EMBL/GenBank/DDBJ databases">
        <title>Hoeflea poritis sp. nov., isolated from scleractinian coral Porites lutea.</title>
        <authorList>
            <person name="Zhang G."/>
            <person name="Wei Q."/>
            <person name="Cai L."/>
        </authorList>
    </citation>
    <scope>NUCLEOTIDE SEQUENCE</scope>
    <source>
        <strain evidence="3">E7-10</strain>
    </source>
</reference>
<dbReference type="InterPro" id="IPR051043">
    <property type="entry name" value="Sulfatase_Mod_Factor_Kinase"/>
</dbReference>
<name>A0ABT4VLV5_9HYPH</name>
<feature type="signal peptide" evidence="1">
    <location>
        <begin position="1"/>
        <end position="22"/>
    </location>
</feature>
<keyword evidence="4" id="KW-1185">Reference proteome</keyword>
<dbReference type="PANTHER" id="PTHR23150">
    <property type="entry name" value="SULFATASE MODIFYING FACTOR 1, 2"/>
    <property type="match status" value="1"/>
</dbReference>
<accession>A0ABT4VLV5</accession>
<dbReference type="InterPro" id="IPR042095">
    <property type="entry name" value="SUMF_sf"/>
</dbReference>
<gene>
    <name evidence="3" type="ORF">OOZ53_09770</name>
</gene>
<dbReference type="EMBL" id="JAPJZH010000005">
    <property type="protein sequence ID" value="MDA4845635.1"/>
    <property type="molecule type" value="Genomic_DNA"/>
</dbReference>
<dbReference type="SUPFAM" id="SSF56436">
    <property type="entry name" value="C-type lectin-like"/>
    <property type="match status" value="1"/>
</dbReference>
<evidence type="ECO:0000313" key="3">
    <source>
        <dbReference type="EMBL" id="MDA4845635.1"/>
    </source>
</evidence>
<evidence type="ECO:0000313" key="4">
    <source>
        <dbReference type="Proteomes" id="UP001148313"/>
    </source>
</evidence>
<evidence type="ECO:0000259" key="2">
    <source>
        <dbReference type="Pfam" id="PF03781"/>
    </source>
</evidence>
<dbReference type="InterPro" id="IPR005532">
    <property type="entry name" value="SUMF_dom"/>
</dbReference>
<dbReference type="PANTHER" id="PTHR23150:SF35">
    <property type="entry name" value="BLL6746 PROTEIN"/>
    <property type="match status" value="1"/>
</dbReference>
<dbReference type="Pfam" id="PF03781">
    <property type="entry name" value="FGE-sulfatase"/>
    <property type="match status" value="1"/>
</dbReference>
<protein>
    <submittedName>
        <fullName evidence="3">SUMF1/EgtB/PvdO family nonheme iron enzyme</fullName>
    </submittedName>
</protein>
<comment type="caution">
    <text evidence="3">The sequence shown here is derived from an EMBL/GenBank/DDBJ whole genome shotgun (WGS) entry which is preliminary data.</text>
</comment>
<proteinExistence type="predicted"/>
<dbReference type="Gene3D" id="3.90.1580.10">
    <property type="entry name" value="paralog of FGE (formylglycine-generating enzyme)"/>
    <property type="match status" value="1"/>
</dbReference>
<dbReference type="Proteomes" id="UP001148313">
    <property type="component" value="Unassembled WGS sequence"/>
</dbReference>
<sequence length="289" mass="32106">MNAIALRLVAIFATTIVFDCFAAEQWRGQSTFRDCPDCPELILLPAGSVVMNSDQISAVHEENKVTPDRHAVPAFAVGRFEVTVEEWGKCVAAGICPQLPDSGNDAGNHHPATHMTWFQANDYVRWLSERTGQSYRLMSEVEWEYAARGGRVTEHSWGDGSVEEACAHANFEDISYKSRLSNKSFANRYAECDDGFIYAAPVGSLKPNSFGLHDTSGNVWEWTRDCWDKSRFSSSSVVTGAKQPDCQKAAIRGGSYRIGLAAVRPSMRASRFRDFSNIDIGFRVARDTE</sequence>
<dbReference type="InterPro" id="IPR016187">
    <property type="entry name" value="CTDL_fold"/>
</dbReference>
<dbReference type="RefSeq" id="WP_271089295.1">
    <property type="nucleotide sequence ID" value="NZ_JAPJZH010000005.1"/>
</dbReference>
<feature type="chain" id="PRO_5047451867" evidence="1">
    <location>
        <begin position="23"/>
        <end position="289"/>
    </location>
</feature>